<organism evidence="1 2">
    <name type="scientific">candidate division KSB3 bacterium</name>
    <dbReference type="NCBI Taxonomy" id="2044937"/>
    <lineage>
        <taxon>Bacteria</taxon>
        <taxon>candidate division KSB3</taxon>
    </lineage>
</organism>
<reference evidence="1 2" key="1">
    <citation type="submission" date="2017-10" db="EMBL/GenBank/DDBJ databases">
        <title>Novel microbial diversity and functional potential in the marine mammal oral microbiome.</title>
        <authorList>
            <person name="Dudek N.K."/>
            <person name="Sun C.L."/>
            <person name="Burstein D."/>
            <person name="Kantor R.S."/>
            <person name="Aliaga Goltsman D.S."/>
            <person name="Bik E.M."/>
            <person name="Thomas B.C."/>
            <person name="Banfield J.F."/>
            <person name="Relman D.A."/>
        </authorList>
    </citation>
    <scope>NUCLEOTIDE SEQUENCE [LARGE SCALE GENOMIC DNA]</scope>
    <source>
        <strain evidence="1">DOLJORAL78_47_16</strain>
    </source>
</reference>
<protein>
    <submittedName>
        <fullName evidence="1">Uncharacterized protein</fullName>
    </submittedName>
</protein>
<sequence length="80" mass="9122">MKLFSLKGSQFDITSCVLSGLLSSRFEKLSPTLGEVNAETSFQHYEVLDQPGFQSADLHCEDYILPEDYVRDFHNQFSTL</sequence>
<proteinExistence type="predicted"/>
<dbReference type="AlphaFoldDB" id="A0A2G6KCU7"/>
<name>A0A2G6KCU7_9BACT</name>
<gene>
    <name evidence="1" type="ORF">CSA56_14650</name>
</gene>
<comment type="caution">
    <text evidence="1">The sequence shown here is derived from an EMBL/GenBank/DDBJ whole genome shotgun (WGS) entry which is preliminary data.</text>
</comment>
<dbReference type="EMBL" id="PDSK01000110">
    <property type="protein sequence ID" value="PIE32629.1"/>
    <property type="molecule type" value="Genomic_DNA"/>
</dbReference>
<accession>A0A2G6KCU7</accession>
<dbReference type="Proteomes" id="UP000230821">
    <property type="component" value="Unassembled WGS sequence"/>
</dbReference>
<evidence type="ECO:0000313" key="2">
    <source>
        <dbReference type="Proteomes" id="UP000230821"/>
    </source>
</evidence>
<evidence type="ECO:0000313" key="1">
    <source>
        <dbReference type="EMBL" id="PIE32629.1"/>
    </source>
</evidence>